<dbReference type="AlphaFoldDB" id="A0A2S7TWG6"/>
<evidence type="ECO:0008006" key="4">
    <source>
        <dbReference type="Google" id="ProtNLM"/>
    </source>
</evidence>
<evidence type="ECO:0000256" key="1">
    <source>
        <dbReference type="SAM" id="SignalP"/>
    </source>
</evidence>
<evidence type="ECO:0000313" key="2">
    <source>
        <dbReference type="EMBL" id="PQJ27086.1"/>
    </source>
</evidence>
<organism evidence="2 3">
    <name type="scientific">Rubritalea profundi</name>
    <dbReference type="NCBI Taxonomy" id="1658618"/>
    <lineage>
        <taxon>Bacteria</taxon>
        <taxon>Pseudomonadati</taxon>
        <taxon>Verrucomicrobiota</taxon>
        <taxon>Verrucomicrobiia</taxon>
        <taxon>Verrucomicrobiales</taxon>
        <taxon>Rubritaleaceae</taxon>
        <taxon>Rubritalea</taxon>
    </lineage>
</organism>
<name>A0A2S7TWG6_9BACT</name>
<keyword evidence="1" id="KW-0732">Signal</keyword>
<dbReference type="Proteomes" id="UP000239907">
    <property type="component" value="Unassembled WGS sequence"/>
</dbReference>
<dbReference type="EMBL" id="MQWA01000001">
    <property type="protein sequence ID" value="PQJ27086.1"/>
    <property type="molecule type" value="Genomic_DNA"/>
</dbReference>
<feature type="chain" id="PRO_5015722704" description="PpiC domain-containing protein" evidence="1">
    <location>
        <begin position="25"/>
        <end position="306"/>
    </location>
</feature>
<feature type="signal peptide" evidence="1">
    <location>
        <begin position="1"/>
        <end position="24"/>
    </location>
</feature>
<accession>A0A2S7TWG6</accession>
<comment type="caution">
    <text evidence="2">The sequence shown here is derived from an EMBL/GenBank/DDBJ whole genome shotgun (WGS) entry which is preliminary data.</text>
</comment>
<gene>
    <name evidence="2" type="ORF">BSZ32_00250</name>
</gene>
<proteinExistence type="predicted"/>
<reference evidence="2 3" key="1">
    <citation type="submission" date="2016-12" db="EMBL/GenBank/DDBJ databases">
        <title>Study of bacterial adaptation to deep sea.</title>
        <authorList>
            <person name="Song J."/>
            <person name="Yoshizawa S."/>
            <person name="Kogure K."/>
        </authorList>
    </citation>
    <scope>NUCLEOTIDE SEQUENCE [LARGE SCALE GENOMIC DNA]</scope>
    <source>
        <strain evidence="2 3">SAORIC-165</strain>
    </source>
</reference>
<sequence length="306" mass="35020">MTFCRTVFAALLTLGLVWSEVAVAAEMNLDRTLEKLAASILRECPDLKGDERTSEARQKLVDEFEKFKVDSISREQLKKIRRGKVDYKHFAWTHLIKVYERGHFKEPKMQFLLKKAKAEKMRGKEHYVVYRLMLSYYELKVEERTLASRKSLSHLGKEYTAYLRQNGRSPKDLETLQVDVAMRGGIDPLTGLESQWIYIGQGPAEIRGGNRYRVIAYAPFTTGKDLAYRWVVYKGGQLGSWKTETLVAAVQKMERENLVALQPPVVVVAQAIKKKSILGGESTEVAKKESNSVSKSKLKITIRELW</sequence>
<protein>
    <recommendedName>
        <fullName evidence="4">PpiC domain-containing protein</fullName>
    </recommendedName>
</protein>
<keyword evidence="3" id="KW-1185">Reference proteome</keyword>
<evidence type="ECO:0000313" key="3">
    <source>
        <dbReference type="Proteomes" id="UP000239907"/>
    </source>
</evidence>